<evidence type="ECO:0000256" key="4">
    <source>
        <dbReference type="ARBA" id="ARBA00022475"/>
    </source>
</evidence>
<dbReference type="PATRIC" id="fig|1705565.3.peg.5552"/>
<evidence type="ECO:0000256" key="2">
    <source>
        <dbReference type="ARBA" id="ARBA00007935"/>
    </source>
</evidence>
<dbReference type="GO" id="GO:0005886">
    <property type="term" value="C:plasma membrane"/>
    <property type="evidence" value="ECO:0007669"/>
    <property type="project" value="UniProtKB-SubCell"/>
</dbReference>
<dbReference type="FunFam" id="1.10.3470.10:FF:000001">
    <property type="entry name" value="Vitamin B12 ABC transporter permease BtuC"/>
    <property type="match status" value="1"/>
</dbReference>
<feature type="transmembrane region" description="Helical" evidence="8">
    <location>
        <begin position="131"/>
        <end position="152"/>
    </location>
</feature>
<reference evidence="10" key="1">
    <citation type="submission" date="2015-08" db="EMBL/GenBank/DDBJ databases">
        <title>Genome sequencing project for genomic taxonomy and phylogenomics of Bacillus-like bacteria.</title>
        <authorList>
            <person name="Liu B."/>
            <person name="Wang J."/>
            <person name="Zhu Y."/>
            <person name="Liu G."/>
            <person name="Chen Q."/>
            <person name="Chen Z."/>
            <person name="Lan J."/>
            <person name="Che J."/>
            <person name="Ge C."/>
            <person name="Shi H."/>
            <person name="Pan Z."/>
            <person name="Liu X."/>
        </authorList>
    </citation>
    <scope>NUCLEOTIDE SEQUENCE [LARGE SCALE GENOMIC DNA]</scope>
    <source>
        <strain evidence="10">FJAT-22460</strain>
    </source>
</reference>
<evidence type="ECO:0000313" key="9">
    <source>
        <dbReference type="EMBL" id="KOR82247.1"/>
    </source>
</evidence>
<evidence type="ECO:0000256" key="5">
    <source>
        <dbReference type="ARBA" id="ARBA00022692"/>
    </source>
</evidence>
<feature type="transmembrane region" description="Helical" evidence="8">
    <location>
        <begin position="251"/>
        <end position="278"/>
    </location>
</feature>
<evidence type="ECO:0000256" key="1">
    <source>
        <dbReference type="ARBA" id="ARBA00004651"/>
    </source>
</evidence>
<keyword evidence="4" id="KW-1003">Cell membrane</keyword>
<evidence type="ECO:0000256" key="3">
    <source>
        <dbReference type="ARBA" id="ARBA00022448"/>
    </source>
</evidence>
<dbReference type="GO" id="GO:0033214">
    <property type="term" value="P:siderophore-iron import into cell"/>
    <property type="evidence" value="ECO:0007669"/>
    <property type="project" value="TreeGrafter"/>
</dbReference>
<evidence type="ECO:0000256" key="7">
    <source>
        <dbReference type="ARBA" id="ARBA00023136"/>
    </source>
</evidence>
<dbReference type="SUPFAM" id="SSF81345">
    <property type="entry name" value="ABC transporter involved in vitamin B12 uptake, BtuC"/>
    <property type="match status" value="1"/>
</dbReference>
<dbReference type="Pfam" id="PF01032">
    <property type="entry name" value="FecCD"/>
    <property type="match status" value="1"/>
</dbReference>
<organism evidence="9 10">
    <name type="scientific">Paenibacillus solani</name>
    <dbReference type="NCBI Taxonomy" id="1705565"/>
    <lineage>
        <taxon>Bacteria</taxon>
        <taxon>Bacillati</taxon>
        <taxon>Bacillota</taxon>
        <taxon>Bacilli</taxon>
        <taxon>Bacillales</taxon>
        <taxon>Paenibacillaceae</taxon>
        <taxon>Paenibacillus</taxon>
    </lineage>
</organism>
<feature type="transmembrane region" description="Helical" evidence="8">
    <location>
        <begin position="323"/>
        <end position="340"/>
    </location>
</feature>
<feature type="transmembrane region" description="Helical" evidence="8">
    <location>
        <begin position="106"/>
        <end position="125"/>
    </location>
</feature>
<comment type="caution">
    <text evidence="9">The sequence shown here is derived from an EMBL/GenBank/DDBJ whole genome shotgun (WGS) entry which is preliminary data.</text>
</comment>
<evidence type="ECO:0000256" key="8">
    <source>
        <dbReference type="SAM" id="Phobius"/>
    </source>
</evidence>
<gene>
    <name evidence="9" type="ORF">AM231_18050</name>
</gene>
<dbReference type="Gene3D" id="1.10.3470.10">
    <property type="entry name" value="ABC transporter involved in vitamin B12 uptake, BtuC"/>
    <property type="match status" value="1"/>
</dbReference>
<accession>A0A0M1NJE7</accession>
<keyword evidence="10" id="KW-1185">Reference proteome</keyword>
<feature type="transmembrane region" description="Helical" evidence="8">
    <location>
        <begin position="164"/>
        <end position="186"/>
    </location>
</feature>
<feature type="transmembrane region" description="Helical" evidence="8">
    <location>
        <begin position="206"/>
        <end position="225"/>
    </location>
</feature>
<comment type="similarity">
    <text evidence="2">Belongs to the binding-protein-dependent transport system permease family. FecCD subfamily.</text>
</comment>
<keyword evidence="6 8" id="KW-1133">Transmembrane helix</keyword>
<name>A0A0M1NJE7_9BACL</name>
<comment type="subcellular location">
    <subcellularLocation>
        <location evidence="1">Cell membrane</location>
        <topology evidence="1">Multi-pass membrane protein</topology>
    </subcellularLocation>
</comment>
<evidence type="ECO:0000313" key="10">
    <source>
        <dbReference type="Proteomes" id="UP000036932"/>
    </source>
</evidence>
<dbReference type="PANTHER" id="PTHR30472:SF58">
    <property type="entry name" value="IRON(3+)-HYDROXAMATE IMPORT SYSTEM PERMEASE PROTEIN FHUB"/>
    <property type="match status" value="1"/>
</dbReference>
<dbReference type="CDD" id="cd06550">
    <property type="entry name" value="TM_ABC_iron-siderophores_like"/>
    <property type="match status" value="1"/>
</dbReference>
<dbReference type="InterPro" id="IPR037294">
    <property type="entry name" value="ABC_BtuC-like"/>
</dbReference>
<feature type="transmembrane region" description="Helical" evidence="8">
    <location>
        <begin position="290"/>
        <end position="311"/>
    </location>
</feature>
<keyword evidence="5 8" id="KW-0812">Transmembrane</keyword>
<protein>
    <submittedName>
        <fullName evidence="9">Ferrichrome ABC transporter permease</fullName>
    </submittedName>
</protein>
<dbReference type="InterPro" id="IPR000522">
    <property type="entry name" value="ABC_transptr_permease_BtuC"/>
</dbReference>
<keyword evidence="7 8" id="KW-0472">Membrane</keyword>
<evidence type="ECO:0000256" key="6">
    <source>
        <dbReference type="ARBA" id="ARBA00022989"/>
    </source>
</evidence>
<dbReference type="RefSeq" id="WP_054403904.1">
    <property type="nucleotide sequence ID" value="NZ_LIUT01000003.1"/>
</dbReference>
<dbReference type="OrthoDB" id="9811721at2"/>
<dbReference type="AlphaFoldDB" id="A0A0M1NJE7"/>
<dbReference type="EMBL" id="LIUT01000003">
    <property type="protein sequence ID" value="KOR82247.1"/>
    <property type="molecule type" value="Genomic_DNA"/>
</dbReference>
<sequence length="346" mass="35587">MQANQPMNKTTSKSIYRPKTAAVVILAGLGLLAAAMASSIIYGASNFQLSTIWEALVHFDAGSTAHQIIQRLRMPRALAAALIGSSLAVSGAIMQGMTRNALASPSIMGVTAGATFMMSIGLAFMESASNTTLMLLSFAGAGLGAGLVLMIGSLSKRGLTPVKLALAGSAVTALLSSISSAIAIHFNVAKDISFWYAGGVSGVQWVNVQLLIPVVIIGLLLALALSRSITVMSLGEEVATGLGQKTGIVKFLGTLVVLLLTGAAVAVGGTIGFVGLVIPHIVRFIVGPDYRLIIPCSAVVGALLLVFADVAARMINPPFETPVGAITAIIGVPFFLYLARREGRGL</sequence>
<dbReference type="PANTHER" id="PTHR30472">
    <property type="entry name" value="FERRIC ENTEROBACTIN TRANSPORT SYSTEM PERMEASE PROTEIN"/>
    <property type="match status" value="1"/>
</dbReference>
<keyword evidence="3" id="KW-0813">Transport</keyword>
<dbReference type="GO" id="GO:0022857">
    <property type="term" value="F:transmembrane transporter activity"/>
    <property type="evidence" value="ECO:0007669"/>
    <property type="project" value="InterPro"/>
</dbReference>
<proteinExistence type="inferred from homology"/>
<dbReference type="Proteomes" id="UP000036932">
    <property type="component" value="Unassembled WGS sequence"/>
</dbReference>